<accession>A0A182W908</accession>
<evidence type="ECO:0000256" key="1">
    <source>
        <dbReference type="ARBA" id="ARBA00008626"/>
    </source>
</evidence>
<feature type="transmembrane region" description="Helical" evidence="2">
    <location>
        <begin position="189"/>
        <end position="208"/>
    </location>
</feature>
<keyword evidence="4" id="KW-1185">Reference proteome</keyword>
<comment type="similarity">
    <text evidence="1">Belongs to the PHF5 family.</text>
</comment>
<reference evidence="3" key="2">
    <citation type="submission" date="2020-05" db="UniProtKB">
        <authorList>
            <consortium name="EnsemblMetazoa"/>
        </authorList>
    </citation>
    <scope>IDENTIFICATION</scope>
    <source>
        <strain evidence="3">MINIMUS1</strain>
    </source>
</reference>
<keyword evidence="2" id="KW-0812">Transmembrane</keyword>
<feature type="transmembrane region" description="Helical" evidence="2">
    <location>
        <begin position="116"/>
        <end position="141"/>
    </location>
</feature>
<keyword evidence="2" id="KW-1133">Transmembrane helix</keyword>
<dbReference type="GO" id="GO:0000398">
    <property type="term" value="P:mRNA splicing, via spliceosome"/>
    <property type="evidence" value="ECO:0007669"/>
    <property type="project" value="InterPro"/>
</dbReference>
<keyword evidence="2" id="KW-0472">Membrane</keyword>
<organism evidence="3 4">
    <name type="scientific">Anopheles minimus</name>
    <dbReference type="NCBI Taxonomy" id="112268"/>
    <lineage>
        <taxon>Eukaryota</taxon>
        <taxon>Metazoa</taxon>
        <taxon>Ecdysozoa</taxon>
        <taxon>Arthropoda</taxon>
        <taxon>Hexapoda</taxon>
        <taxon>Insecta</taxon>
        <taxon>Pterygota</taxon>
        <taxon>Neoptera</taxon>
        <taxon>Endopterygota</taxon>
        <taxon>Diptera</taxon>
        <taxon>Nematocera</taxon>
        <taxon>Culicoidea</taxon>
        <taxon>Culicidae</taxon>
        <taxon>Anophelinae</taxon>
        <taxon>Anopheles</taxon>
    </lineage>
</organism>
<dbReference type="AlphaFoldDB" id="A0A182W908"/>
<name>A0A182W908_9DIPT</name>
<protein>
    <submittedName>
        <fullName evidence="3">Uncharacterized protein</fullName>
    </submittedName>
</protein>
<reference evidence="4" key="1">
    <citation type="submission" date="2013-03" db="EMBL/GenBank/DDBJ databases">
        <title>The Genome Sequence of Anopheles minimus MINIMUS1.</title>
        <authorList>
            <consortium name="The Broad Institute Genomics Platform"/>
            <person name="Neafsey D.E."/>
            <person name="Walton C."/>
            <person name="Walker B."/>
            <person name="Young S.K."/>
            <person name="Zeng Q."/>
            <person name="Gargeya S."/>
            <person name="Fitzgerald M."/>
            <person name="Haas B."/>
            <person name="Abouelleil A."/>
            <person name="Allen A.W."/>
            <person name="Alvarado L."/>
            <person name="Arachchi H.M."/>
            <person name="Berlin A.M."/>
            <person name="Chapman S.B."/>
            <person name="Gainer-Dewar J."/>
            <person name="Goldberg J."/>
            <person name="Griggs A."/>
            <person name="Gujja S."/>
            <person name="Hansen M."/>
            <person name="Howarth C."/>
            <person name="Imamovic A."/>
            <person name="Ireland A."/>
            <person name="Larimer J."/>
            <person name="McCowan C."/>
            <person name="Murphy C."/>
            <person name="Pearson M."/>
            <person name="Poon T.W."/>
            <person name="Priest M."/>
            <person name="Roberts A."/>
            <person name="Saif S."/>
            <person name="Shea T."/>
            <person name="Sisk P."/>
            <person name="Sykes S."/>
            <person name="Wortman J."/>
            <person name="Nusbaum C."/>
            <person name="Birren B."/>
        </authorList>
    </citation>
    <scope>NUCLEOTIDE SEQUENCE [LARGE SCALE GENOMIC DNA]</scope>
    <source>
        <strain evidence="4">MINIMUS1</strain>
    </source>
</reference>
<feature type="transmembrane region" description="Helical" evidence="2">
    <location>
        <begin position="228"/>
        <end position="246"/>
    </location>
</feature>
<feature type="transmembrane region" description="Helical" evidence="2">
    <location>
        <begin position="153"/>
        <end position="177"/>
    </location>
</feature>
<evidence type="ECO:0000313" key="4">
    <source>
        <dbReference type="Proteomes" id="UP000075920"/>
    </source>
</evidence>
<sequence length="273" mass="30127">MAKHHPDLIFCRKQPGVAIGRLCEKCDGKCVICDSYVRPCTLVRICDECNYGSYQGRCVICGGPGVSDAYYCKECTIQEKDRDGCPKIVNLGSSKTDLFYERKNKRHNMLKTGAEFVLSPVGVAKIVSLLCMIVGGLIFITAGDCVESRVWNVTYITITTASALLTMVSYSSFALNLVRTDRGLKTQHITVLAVSYAVFFFLLIVSIITMTQCTRSVQVVQKIPEPLTMIAAVLLAASGTVLFLRWRATVQTEELQLPAQDRTVSDARKSVMV</sequence>
<dbReference type="Pfam" id="PF03660">
    <property type="entry name" value="PHF5"/>
    <property type="match status" value="1"/>
</dbReference>
<dbReference type="Proteomes" id="UP000075920">
    <property type="component" value="Unassembled WGS sequence"/>
</dbReference>
<proteinExistence type="inferred from homology"/>
<evidence type="ECO:0000256" key="2">
    <source>
        <dbReference type="SAM" id="Phobius"/>
    </source>
</evidence>
<dbReference type="InterPro" id="IPR005345">
    <property type="entry name" value="PHF5"/>
</dbReference>
<dbReference type="EnsemblMetazoa" id="AMIN006832-RA">
    <property type="protein sequence ID" value="AMIN006832-PA"/>
    <property type="gene ID" value="AMIN006832"/>
</dbReference>
<dbReference type="PANTHER" id="PTHR13120">
    <property type="entry name" value="PHD FINGER-LIKE DOMAIN-CONTAINING PROTEIN 5A"/>
    <property type="match status" value="1"/>
</dbReference>
<dbReference type="STRING" id="112268.A0A182W908"/>
<dbReference type="VEuPathDB" id="VectorBase:AMIN006832"/>
<evidence type="ECO:0000313" key="3">
    <source>
        <dbReference type="EnsemblMetazoa" id="AMIN006832-PA"/>
    </source>
</evidence>